<dbReference type="AlphaFoldDB" id="A0A0D7BFW9"/>
<keyword evidence="4 5" id="KW-0833">Ubl conjugation pathway</keyword>
<evidence type="ECO:0000256" key="2">
    <source>
        <dbReference type="ARBA" id="ARBA00012485"/>
    </source>
</evidence>
<proteinExistence type="predicted"/>
<evidence type="ECO:0000313" key="8">
    <source>
        <dbReference type="EMBL" id="KIY69402.1"/>
    </source>
</evidence>
<evidence type="ECO:0000256" key="4">
    <source>
        <dbReference type="ARBA" id="ARBA00022786"/>
    </source>
</evidence>
<keyword evidence="3" id="KW-0808">Transferase</keyword>
<dbReference type="EC" id="2.3.2.26" evidence="2"/>
<dbReference type="InterPro" id="IPR044611">
    <property type="entry name" value="E3A/B/C-like"/>
</dbReference>
<feature type="region of interest" description="Disordered" evidence="6">
    <location>
        <begin position="1"/>
        <end position="34"/>
    </location>
</feature>
<dbReference type="InterPro" id="IPR035983">
    <property type="entry name" value="Hect_E3_ubiquitin_ligase"/>
</dbReference>
<accession>A0A0D7BFW9</accession>
<dbReference type="Gene3D" id="3.30.2160.10">
    <property type="entry name" value="Hect, E3 ligase catalytic domain"/>
    <property type="match status" value="1"/>
</dbReference>
<dbReference type="PROSITE" id="PS50237">
    <property type="entry name" value="HECT"/>
    <property type="match status" value="1"/>
</dbReference>
<dbReference type="Gene3D" id="3.90.1750.10">
    <property type="entry name" value="Hect, E3 ligase catalytic domains"/>
    <property type="match status" value="1"/>
</dbReference>
<gene>
    <name evidence="8" type="ORF">CYLTODRAFT_393706</name>
</gene>
<feature type="active site" description="Glycyl thioester intermediate" evidence="5">
    <location>
        <position position="938"/>
    </location>
</feature>
<dbReference type="CDD" id="cd00078">
    <property type="entry name" value="HECTc"/>
    <property type="match status" value="1"/>
</dbReference>
<dbReference type="EMBL" id="KN880484">
    <property type="protein sequence ID" value="KIY69402.1"/>
    <property type="molecule type" value="Genomic_DNA"/>
</dbReference>
<reference evidence="8 9" key="1">
    <citation type="journal article" date="2015" name="Fungal Genet. Biol.">
        <title>Evolution of novel wood decay mechanisms in Agaricales revealed by the genome sequences of Fistulina hepatica and Cylindrobasidium torrendii.</title>
        <authorList>
            <person name="Floudas D."/>
            <person name="Held B.W."/>
            <person name="Riley R."/>
            <person name="Nagy L.G."/>
            <person name="Koehler G."/>
            <person name="Ransdell A.S."/>
            <person name="Younus H."/>
            <person name="Chow J."/>
            <person name="Chiniquy J."/>
            <person name="Lipzen A."/>
            <person name="Tritt A."/>
            <person name="Sun H."/>
            <person name="Haridas S."/>
            <person name="LaButti K."/>
            <person name="Ohm R.A."/>
            <person name="Kues U."/>
            <person name="Blanchette R.A."/>
            <person name="Grigoriev I.V."/>
            <person name="Minto R.E."/>
            <person name="Hibbett D.S."/>
        </authorList>
    </citation>
    <scope>NUCLEOTIDE SEQUENCE [LARGE SCALE GENOMIC DNA]</scope>
    <source>
        <strain evidence="8 9">FP15055 ss-10</strain>
    </source>
</reference>
<sequence length="970" mass="109925">MSLFSDEKKRKINLGGSSSGASPSQLRNQVRQQRELRQQQKLQAEAATKIQSRWRRTQAVEHLRIDLRQGFESDVTGINGMRCLVLLGYDEDALGRWCSTMLQQDWSSSMTDSWLVLARQLSARLLISAANNKPNALLYLQVLDRLVQHPMSGPHVLRYLLARNYYTHLAKSLLATPKMAPVYPPLIPLITTPFRTFPTSSPEYRASLSSLFSNILVIDVLPNRLPLKALTEFTSKLPLARMDLLEPFTLPPIESSINLLSNLLTFAPPFYPALKTALPAYLTLLTSVLNSLPVGAFEPTSQDKVPQQQTWGQDSDDEDITVRVVAEFTQPVRLPDIDPRTSKRLQSLPTPVHLSKLATYAKNSLEFVRFLLAVATVWPSQRTNVLSVVTQGWMRELYRGYIRGSNLGKDSSTVLSPSNADGWPAILLLADAYAQMLLTMGDDEFFGTGDAAKTRTANPLSLDELTSWTRQLLNISFALYWRDREGALGPVSVGLRVSWDSARDVVTRCLVAIHERDSRRPFVRPDHWHILTDAGDVQGFVEAAKYEEENVDLGEDLKAGRSRKQLVELSPRLGILNNIPFAIPFDVRVSMFRAFVMSDRQRAGYNHPLMFPRDRSLIRIRREHIAQDGFDRLETIDLKTNFQIEFEDQWGQVEAGIDGGGVFKEFFTCLCKEVFDTDRGLWLTNKQQELYPSPSTYAKESHSLSWYRFIGRILGKAMYDGILVDVAFAPFFLSKLLGRQSLLDDLASLDEELWRNLMFLKHFDGDFDALSLTFTVSQDEFGVTRNVDLVPNGSSVAVSRENRLQYILLMAHYKLAKQIKLQSDAFFEGMKEIVQPRWLKMFNQQEVQILIGGVDSLVDFGDLRANTNYGGLYDDDSPYIKLFWSVVETFDQAERRALLRFATSCSRPPLLGFRELVPHFCIRDAGQDEMRLPTSSTCVNLLKLPMYKNPRIMKDKLLKAIMAGAGFDLS</sequence>
<dbReference type="STRING" id="1314674.A0A0D7BFW9"/>
<comment type="catalytic activity">
    <reaction evidence="1">
        <text>S-ubiquitinyl-[E2 ubiquitin-conjugating enzyme]-L-cysteine + [acceptor protein]-L-lysine = [E2 ubiquitin-conjugating enzyme]-L-cysteine + N(6)-ubiquitinyl-[acceptor protein]-L-lysine.</text>
        <dbReference type="EC" id="2.3.2.26"/>
    </reaction>
</comment>
<evidence type="ECO:0000259" key="7">
    <source>
        <dbReference type="PROSITE" id="PS50237"/>
    </source>
</evidence>
<evidence type="ECO:0000256" key="1">
    <source>
        <dbReference type="ARBA" id="ARBA00000885"/>
    </source>
</evidence>
<dbReference type="Gene3D" id="3.30.2410.10">
    <property type="entry name" value="Hect, E3 ligase catalytic domain"/>
    <property type="match status" value="1"/>
</dbReference>
<dbReference type="PANTHER" id="PTHR45700">
    <property type="entry name" value="UBIQUITIN-PROTEIN LIGASE E3C"/>
    <property type="match status" value="1"/>
</dbReference>
<dbReference type="GO" id="GO:0006511">
    <property type="term" value="P:ubiquitin-dependent protein catabolic process"/>
    <property type="evidence" value="ECO:0007669"/>
    <property type="project" value="TreeGrafter"/>
</dbReference>
<protein>
    <recommendedName>
        <fullName evidence="2">HECT-type E3 ubiquitin transferase</fullName>
        <ecNumber evidence="2">2.3.2.26</ecNumber>
    </recommendedName>
</protein>
<dbReference type="Pfam" id="PF00632">
    <property type="entry name" value="HECT"/>
    <property type="match status" value="1"/>
</dbReference>
<dbReference type="GO" id="GO:0061630">
    <property type="term" value="F:ubiquitin protein ligase activity"/>
    <property type="evidence" value="ECO:0007669"/>
    <property type="project" value="UniProtKB-EC"/>
</dbReference>
<dbReference type="OrthoDB" id="8068875at2759"/>
<evidence type="ECO:0000313" key="9">
    <source>
        <dbReference type="Proteomes" id="UP000054007"/>
    </source>
</evidence>
<dbReference type="Proteomes" id="UP000054007">
    <property type="component" value="Unassembled WGS sequence"/>
</dbReference>
<feature type="domain" description="HECT" evidence="7">
    <location>
        <begin position="634"/>
        <end position="970"/>
    </location>
</feature>
<dbReference type="FunFam" id="3.30.2410.10:FF:000011">
    <property type="entry name" value="Putative Ubiquitin-protein ligase E3C"/>
    <property type="match status" value="1"/>
</dbReference>
<dbReference type="SUPFAM" id="SSF56204">
    <property type="entry name" value="Hect, E3 ligase catalytic domain"/>
    <property type="match status" value="1"/>
</dbReference>
<organism evidence="8 9">
    <name type="scientific">Cylindrobasidium torrendii FP15055 ss-10</name>
    <dbReference type="NCBI Taxonomy" id="1314674"/>
    <lineage>
        <taxon>Eukaryota</taxon>
        <taxon>Fungi</taxon>
        <taxon>Dikarya</taxon>
        <taxon>Basidiomycota</taxon>
        <taxon>Agaricomycotina</taxon>
        <taxon>Agaricomycetes</taxon>
        <taxon>Agaricomycetidae</taxon>
        <taxon>Agaricales</taxon>
        <taxon>Marasmiineae</taxon>
        <taxon>Physalacriaceae</taxon>
        <taxon>Cylindrobasidium</taxon>
    </lineage>
</organism>
<evidence type="ECO:0000256" key="5">
    <source>
        <dbReference type="PROSITE-ProRule" id="PRU00104"/>
    </source>
</evidence>
<evidence type="ECO:0000256" key="6">
    <source>
        <dbReference type="SAM" id="MobiDB-lite"/>
    </source>
</evidence>
<dbReference type="SMART" id="SM00119">
    <property type="entry name" value="HECTc"/>
    <property type="match status" value="1"/>
</dbReference>
<feature type="compositionally biased region" description="Polar residues" evidence="6">
    <location>
        <begin position="15"/>
        <end position="24"/>
    </location>
</feature>
<name>A0A0D7BFW9_9AGAR</name>
<evidence type="ECO:0000256" key="3">
    <source>
        <dbReference type="ARBA" id="ARBA00022679"/>
    </source>
</evidence>
<keyword evidence="9" id="KW-1185">Reference proteome</keyword>
<dbReference type="InterPro" id="IPR000569">
    <property type="entry name" value="HECT_dom"/>
</dbReference>
<dbReference type="FunFam" id="3.30.2160.10:FF:000002">
    <property type="entry name" value="Putative Ubiquitin-protein ligase E3C"/>
    <property type="match status" value="1"/>
</dbReference>
<dbReference type="PANTHER" id="PTHR45700:SF2">
    <property type="entry name" value="UBIQUITIN-PROTEIN LIGASE E3C"/>
    <property type="match status" value="1"/>
</dbReference>
<dbReference type="GO" id="GO:0000209">
    <property type="term" value="P:protein polyubiquitination"/>
    <property type="evidence" value="ECO:0007669"/>
    <property type="project" value="InterPro"/>
</dbReference>